<keyword evidence="2" id="KW-0472">Membrane</keyword>
<reference evidence="4 5" key="1">
    <citation type="journal article" name="Sci. Rep.">
        <title>Telomere-to-telomere assembled and centromere annotated genomes of the two main subspecies of the button mushroom Agaricus bisporus reveal especially polymorphic chromosome ends.</title>
        <authorList>
            <person name="Sonnenberg A.S.M."/>
            <person name="Sedaghat-Telgerd N."/>
            <person name="Lavrijssen B."/>
            <person name="Ohm R.A."/>
            <person name="Hendrickx P.M."/>
            <person name="Scholtmeijer K."/>
            <person name="Baars J.J.P."/>
            <person name="van Peer A."/>
        </authorList>
    </citation>
    <scope>NUCLEOTIDE SEQUENCE [LARGE SCALE GENOMIC DNA]</scope>
    <source>
        <strain evidence="4 5">H119_p4</strain>
    </source>
</reference>
<feature type="transmembrane region" description="Helical" evidence="2">
    <location>
        <begin position="221"/>
        <end position="242"/>
    </location>
</feature>
<organism evidence="4 5">
    <name type="scientific">Agaricus bisporus var. burnettii</name>
    <dbReference type="NCBI Taxonomy" id="192524"/>
    <lineage>
        <taxon>Eukaryota</taxon>
        <taxon>Fungi</taxon>
        <taxon>Dikarya</taxon>
        <taxon>Basidiomycota</taxon>
        <taxon>Agaricomycotina</taxon>
        <taxon>Agaricomycetes</taxon>
        <taxon>Agaricomycetidae</taxon>
        <taxon>Agaricales</taxon>
        <taxon>Agaricineae</taxon>
        <taxon>Agaricaceae</taxon>
        <taxon>Agaricus</taxon>
    </lineage>
</organism>
<feature type="signal peptide" evidence="3">
    <location>
        <begin position="1"/>
        <end position="22"/>
    </location>
</feature>
<dbReference type="Proteomes" id="UP000629468">
    <property type="component" value="Unassembled WGS sequence"/>
</dbReference>
<proteinExistence type="predicted"/>
<protein>
    <submittedName>
        <fullName evidence="4">Uncharacterized protein</fullName>
    </submittedName>
</protein>
<evidence type="ECO:0000313" key="4">
    <source>
        <dbReference type="EMBL" id="KAF7785163.1"/>
    </source>
</evidence>
<evidence type="ECO:0000256" key="3">
    <source>
        <dbReference type="SAM" id="SignalP"/>
    </source>
</evidence>
<feature type="chain" id="PRO_5033994172" evidence="3">
    <location>
        <begin position="23"/>
        <end position="425"/>
    </location>
</feature>
<accession>A0A8H7FDE2</accession>
<name>A0A8H7FDE2_AGABI</name>
<sequence length="425" mass="45780">MGWRRTTLRVALICYVIHRGAAKTFDVVWVSPAEGITYKPGDTIIGKWTSTTPVVSPNFKLCEVMKHSALKGRDQNGEASAKCGTAIWPQAQELKDGYTVTITAPETSQESEYHLEMQDDFGNVFTSPVFGLGTPSGGKASTFTELSPDLTKSSESQETPVGAPTAKASGTAKHPSGSKLSGSLGLVTPTHATMTSPHIGMPPSSSTQPDVFVSRRPVPTAAFAVPLSAVAGIIIVAGLLFLNNRRRLAKERKQEFRTLILSKHIGDNEIYGSAGEVQRTMCVLSRKGLSGYYDTSESLPVSFSRPEPRLATRSPFVPMISTSSSSTIFDDGLGYYYGEEPTVMRGKSLTDQYTAAGKKPRSVDHSQPASVIPSGFLPVRMSPAYVRSHSPELIRSLPLPPVQNALSMTSNGNVYDFITAEVKRS</sequence>
<evidence type="ECO:0000313" key="5">
    <source>
        <dbReference type="Proteomes" id="UP000629468"/>
    </source>
</evidence>
<feature type="region of interest" description="Disordered" evidence="1">
    <location>
        <begin position="137"/>
        <end position="183"/>
    </location>
</feature>
<comment type="caution">
    <text evidence="4">The sequence shown here is derived from an EMBL/GenBank/DDBJ whole genome shotgun (WGS) entry which is preliminary data.</text>
</comment>
<keyword evidence="2" id="KW-1133">Transmembrane helix</keyword>
<keyword evidence="2" id="KW-0812">Transmembrane</keyword>
<dbReference type="AlphaFoldDB" id="A0A8H7FDE2"/>
<evidence type="ECO:0000256" key="1">
    <source>
        <dbReference type="SAM" id="MobiDB-lite"/>
    </source>
</evidence>
<evidence type="ECO:0000256" key="2">
    <source>
        <dbReference type="SAM" id="Phobius"/>
    </source>
</evidence>
<dbReference type="EMBL" id="JABXXO010000001">
    <property type="protein sequence ID" value="KAF7785163.1"/>
    <property type="molecule type" value="Genomic_DNA"/>
</dbReference>
<keyword evidence="3" id="KW-0732">Signal</keyword>
<feature type="compositionally biased region" description="Polar residues" evidence="1">
    <location>
        <begin position="139"/>
        <end position="159"/>
    </location>
</feature>
<gene>
    <name evidence="4" type="ORF">Agabi119p4_1328</name>
</gene>